<dbReference type="Proteomes" id="UP000182015">
    <property type="component" value="Unassembled WGS sequence"/>
</dbReference>
<comment type="catalytic activity">
    <reaction evidence="9 10">
        <text>L-threonyl-[protein] + FAD = FMN-L-threonyl-[protein] + AMP + H(+)</text>
        <dbReference type="Rhea" id="RHEA:36847"/>
        <dbReference type="Rhea" id="RHEA-COMP:11060"/>
        <dbReference type="Rhea" id="RHEA-COMP:11061"/>
        <dbReference type="ChEBI" id="CHEBI:15378"/>
        <dbReference type="ChEBI" id="CHEBI:30013"/>
        <dbReference type="ChEBI" id="CHEBI:57692"/>
        <dbReference type="ChEBI" id="CHEBI:74257"/>
        <dbReference type="ChEBI" id="CHEBI:456215"/>
        <dbReference type="EC" id="2.7.1.180"/>
    </reaction>
</comment>
<evidence type="ECO:0000256" key="11">
    <source>
        <dbReference type="PIRSR" id="PIRSR006268-2"/>
    </source>
</evidence>
<evidence type="ECO:0000256" key="4">
    <source>
        <dbReference type="ARBA" id="ARBA00022679"/>
    </source>
</evidence>
<dbReference type="SUPFAM" id="SSF143631">
    <property type="entry name" value="ApbE-like"/>
    <property type="match status" value="1"/>
</dbReference>
<evidence type="ECO:0000256" key="1">
    <source>
        <dbReference type="ARBA" id="ARBA00011955"/>
    </source>
</evidence>
<dbReference type="PANTHER" id="PTHR30040">
    <property type="entry name" value="THIAMINE BIOSYNTHESIS LIPOPROTEIN APBE"/>
    <property type="match status" value="1"/>
</dbReference>
<keyword evidence="6 10" id="KW-0274">FAD</keyword>
<name>A0A1L8MP14_9STRE</name>
<dbReference type="InterPro" id="IPR024932">
    <property type="entry name" value="ApbE"/>
</dbReference>
<dbReference type="InterPro" id="IPR003374">
    <property type="entry name" value="ApbE-like_sf"/>
</dbReference>
<feature type="binding site" evidence="11">
    <location>
        <position position="146"/>
    </location>
    <ligand>
        <name>Mg(2+)</name>
        <dbReference type="ChEBI" id="CHEBI:18420"/>
    </ligand>
</feature>
<dbReference type="EMBL" id="LZDD01000001">
    <property type="protein sequence ID" value="OJF72514.1"/>
    <property type="molecule type" value="Genomic_DNA"/>
</dbReference>
<comment type="similarity">
    <text evidence="10">Belongs to the ApbE family.</text>
</comment>
<dbReference type="Pfam" id="PF02424">
    <property type="entry name" value="ApbE"/>
    <property type="match status" value="1"/>
</dbReference>
<dbReference type="EC" id="2.7.1.180" evidence="1 10"/>
<dbReference type="GO" id="GO:0016740">
    <property type="term" value="F:transferase activity"/>
    <property type="evidence" value="ECO:0007669"/>
    <property type="project" value="UniProtKB-UniRule"/>
</dbReference>
<reference evidence="13" key="1">
    <citation type="submission" date="2016-06" db="EMBL/GenBank/DDBJ databases">
        <authorList>
            <person name="de Vries S.P.W."/>
            <person name="Hadjirin N.F."/>
            <person name="Lay E.M."/>
            <person name="Zadoks R.N."/>
            <person name="Peacock S.J."/>
            <person name="Parkhill J."/>
            <person name="Grant A.J."/>
            <person name="Mcdougall S."/>
            <person name="Holmes M.A."/>
        </authorList>
    </citation>
    <scope>NUCLEOTIDE SEQUENCE [LARGE SCALE GENOMIC DNA]</scope>
    <source>
        <strain evidence="13">NZ1587</strain>
    </source>
</reference>
<keyword evidence="7 10" id="KW-0460">Magnesium</keyword>
<organism evidence="12 13">
    <name type="scientific">Streptococcus bovimastitidis</name>
    <dbReference type="NCBI Taxonomy" id="1856638"/>
    <lineage>
        <taxon>Bacteria</taxon>
        <taxon>Bacillati</taxon>
        <taxon>Bacillota</taxon>
        <taxon>Bacilli</taxon>
        <taxon>Lactobacillales</taxon>
        <taxon>Streptococcaceae</taxon>
        <taxon>Streptococcus</taxon>
    </lineage>
</organism>
<comment type="caution">
    <text evidence="12">The sequence shown here is derived from an EMBL/GenBank/DDBJ whole genome shotgun (WGS) entry which is preliminary data.</text>
</comment>
<keyword evidence="5 10" id="KW-0479">Metal-binding</keyword>
<evidence type="ECO:0000256" key="8">
    <source>
        <dbReference type="ARBA" id="ARBA00031306"/>
    </source>
</evidence>
<evidence type="ECO:0000256" key="6">
    <source>
        <dbReference type="ARBA" id="ARBA00022827"/>
    </source>
</evidence>
<proteinExistence type="inferred from homology"/>
<dbReference type="GO" id="GO:0046872">
    <property type="term" value="F:metal ion binding"/>
    <property type="evidence" value="ECO:0007669"/>
    <property type="project" value="UniProtKB-UniRule"/>
</dbReference>
<gene>
    <name evidence="12" type="ORF">A9Q68_02920</name>
</gene>
<keyword evidence="13" id="KW-1185">Reference proteome</keyword>
<evidence type="ECO:0000256" key="7">
    <source>
        <dbReference type="ARBA" id="ARBA00022842"/>
    </source>
</evidence>
<dbReference type="STRING" id="1856638.A9Q68_02920"/>
<comment type="cofactor">
    <cofactor evidence="11">
        <name>Mg(2+)</name>
        <dbReference type="ChEBI" id="CHEBI:18420"/>
    </cofactor>
    <cofactor evidence="11">
        <name>Mn(2+)</name>
        <dbReference type="ChEBI" id="CHEBI:29035"/>
    </cofactor>
    <text evidence="11">Magnesium. Can also use manganese.</text>
</comment>
<dbReference type="OrthoDB" id="9778595at2"/>
<feature type="binding site" evidence="11">
    <location>
        <position position="266"/>
    </location>
    <ligand>
        <name>Mg(2+)</name>
        <dbReference type="ChEBI" id="CHEBI:18420"/>
    </ligand>
</feature>
<evidence type="ECO:0000256" key="9">
    <source>
        <dbReference type="ARBA" id="ARBA00048540"/>
    </source>
</evidence>
<keyword evidence="3 10" id="KW-0285">Flavoprotein</keyword>
<dbReference type="PIRSF" id="PIRSF006268">
    <property type="entry name" value="ApbE"/>
    <property type="match status" value="1"/>
</dbReference>
<dbReference type="PANTHER" id="PTHR30040:SF2">
    <property type="entry name" value="FAD:PROTEIN FMN TRANSFERASE"/>
    <property type="match status" value="1"/>
</dbReference>
<protein>
    <recommendedName>
        <fullName evidence="2 10">FAD:protein FMN transferase</fullName>
        <ecNumber evidence="1 10">2.7.1.180</ecNumber>
    </recommendedName>
    <alternativeName>
        <fullName evidence="8 10">Flavin transferase</fullName>
    </alternativeName>
</protein>
<evidence type="ECO:0000256" key="2">
    <source>
        <dbReference type="ARBA" id="ARBA00016337"/>
    </source>
</evidence>
<evidence type="ECO:0000256" key="10">
    <source>
        <dbReference type="PIRNR" id="PIRNR006268"/>
    </source>
</evidence>
<evidence type="ECO:0000313" key="12">
    <source>
        <dbReference type="EMBL" id="OJF72514.1"/>
    </source>
</evidence>
<sequence length="313" mass="34868">MYLTKQLHMMGTVIDIQIKSATASKQMEKVCQLFETYKNRFSANDMDSELMAINLAAGKDAVKVHPDLLELTQIGKAHSLALPSNLNIAIGPLVQTWRIGFSDAKVPSQQEITEKLSLTDASKIDIDSLKQSIFLAEEGMKIDLGALAKGYIADKIMNYLIKDGIENALINLGGNVLVQGNNHKRPDGLYYIGIQEPEKERGHNLGILKVSNQSVVTSGIYERRLKVGEKEYHHIFNRETGFPIETDMASLTIVADSSLDCEIWTTRLFGLDSMTVYNLINHHPDIEGIIVTKDKRVAITNGIKNSFTFTYHS</sequence>
<keyword evidence="4 10" id="KW-0808">Transferase</keyword>
<dbReference type="AlphaFoldDB" id="A0A1L8MP14"/>
<dbReference type="RefSeq" id="WP_071793196.1">
    <property type="nucleotide sequence ID" value="NZ_LZDD01000001.1"/>
</dbReference>
<evidence type="ECO:0000256" key="3">
    <source>
        <dbReference type="ARBA" id="ARBA00022630"/>
    </source>
</evidence>
<accession>A0A1L8MP14</accession>
<evidence type="ECO:0000256" key="5">
    <source>
        <dbReference type="ARBA" id="ARBA00022723"/>
    </source>
</evidence>
<dbReference type="Gene3D" id="3.10.520.10">
    <property type="entry name" value="ApbE-like domains"/>
    <property type="match status" value="1"/>
</dbReference>
<evidence type="ECO:0000313" key="13">
    <source>
        <dbReference type="Proteomes" id="UP000182015"/>
    </source>
</evidence>